<gene>
    <name evidence="17" type="ORF">HPB48_012303</name>
</gene>
<keyword evidence="10" id="KW-0067">ATP-binding</keyword>
<keyword evidence="8" id="KW-0498">Mitosis</keyword>
<dbReference type="SUPFAM" id="SSF56112">
    <property type="entry name" value="Protein kinase-like (PK-like)"/>
    <property type="match status" value="1"/>
</dbReference>
<dbReference type="PANTHER" id="PTHR24056:SF334">
    <property type="entry name" value="CYCLIN-DEPENDENT KINASE 1"/>
    <property type="match status" value="1"/>
</dbReference>
<sequence>MDLKKYLDSIPKHKKLDTRQVRSYLRQILEALLFCHMRGILHRDLKPQNLLIDEKGTIKVVDFGLARTFGIPVRAYTQEDGPSVVPGS</sequence>
<evidence type="ECO:0000313" key="18">
    <source>
        <dbReference type="Proteomes" id="UP000821853"/>
    </source>
</evidence>
<evidence type="ECO:0000256" key="7">
    <source>
        <dbReference type="ARBA" id="ARBA00022741"/>
    </source>
</evidence>
<keyword evidence="11" id="KW-0539">Nucleus</keyword>
<keyword evidence="9" id="KW-0418">Kinase</keyword>
<dbReference type="VEuPathDB" id="VectorBase:HLOH_051325"/>
<comment type="similarity">
    <text evidence="2">Belongs to the protein kinase superfamily. CMGC Ser/Thr protein kinase family. CDC2/CDKX subfamily.</text>
</comment>
<keyword evidence="3" id="KW-0723">Serine/threonine-protein kinase</keyword>
<comment type="catalytic activity">
    <reaction evidence="15">
        <text>[DNA-directed RNA polymerase] + ATP = phospho-[DNA-directed RNA polymerase] + ADP + H(+)</text>
        <dbReference type="Rhea" id="RHEA:10216"/>
        <dbReference type="Rhea" id="RHEA-COMP:11321"/>
        <dbReference type="Rhea" id="RHEA-COMP:11322"/>
        <dbReference type="ChEBI" id="CHEBI:15378"/>
        <dbReference type="ChEBI" id="CHEBI:30616"/>
        <dbReference type="ChEBI" id="CHEBI:43176"/>
        <dbReference type="ChEBI" id="CHEBI:68546"/>
        <dbReference type="ChEBI" id="CHEBI:456216"/>
        <dbReference type="EC" id="2.7.11.23"/>
    </reaction>
</comment>
<dbReference type="AlphaFoldDB" id="A0A9J6FSP1"/>
<keyword evidence="18" id="KW-1185">Reference proteome</keyword>
<dbReference type="GO" id="GO:0051301">
    <property type="term" value="P:cell division"/>
    <property type="evidence" value="ECO:0007669"/>
    <property type="project" value="UniProtKB-KW"/>
</dbReference>
<dbReference type="InterPro" id="IPR000719">
    <property type="entry name" value="Prot_kinase_dom"/>
</dbReference>
<evidence type="ECO:0000256" key="2">
    <source>
        <dbReference type="ARBA" id="ARBA00006485"/>
    </source>
</evidence>
<name>A0A9J6FSP1_HAELO</name>
<dbReference type="PROSITE" id="PS50011">
    <property type="entry name" value="PROTEIN_KINASE_DOM"/>
    <property type="match status" value="1"/>
</dbReference>
<dbReference type="GO" id="GO:0004693">
    <property type="term" value="F:cyclin-dependent protein serine/threonine kinase activity"/>
    <property type="evidence" value="ECO:0007669"/>
    <property type="project" value="UniProtKB-EC"/>
</dbReference>
<evidence type="ECO:0000256" key="5">
    <source>
        <dbReference type="ARBA" id="ARBA00022618"/>
    </source>
</evidence>
<keyword evidence="7" id="KW-0547">Nucleotide-binding</keyword>
<evidence type="ECO:0000256" key="10">
    <source>
        <dbReference type="ARBA" id="ARBA00022840"/>
    </source>
</evidence>
<dbReference type="Proteomes" id="UP000821853">
    <property type="component" value="Unassembled WGS sequence"/>
</dbReference>
<evidence type="ECO:0000259" key="16">
    <source>
        <dbReference type="PROSITE" id="PS50011"/>
    </source>
</evidence>
<reference evidence="17 18" key="1">
    <citation type="journal article" date="2020" name="Cell">
        <title>Large-Scale Comparative Analyses of Tick Genomes Elucidate Their Genetic Diversity and Vector Capacities.</title>
        <authorList>
            <consortium name="Tick Genome and Microbiome Consortium (TIGMIC)"/>
            <person name="Jia N."/>
            <person name="Wang J."/>
            <person name="Shi W."/>
            <person name="Du L."/>
            <person name="Sun Y."/>
            <person name="Zhan W."/>
            <person name="Jiang J.F."/>
            <person name="Wang Q."/>
            <person name="Zhang B."/>
            <person name="Ji P."/>
            <person name="Bell-Sakyi L."/>
            <person name="Cui X.M."/>
            <person name="Yuan T.T."/>
            <person name="Jiang B.G."/>
            <person name="Yang W.F."/>
            <person name="Lam T.T."/>
            <person name="Chang Q.C."/>
            <person name="Ding S.J."/>
            <person name="Wang X.J."/>
            <person name="Zhu J.G."/>
            <person name="Ruan X.D."/>
            <person name="Zhao L."/>
            <person name="Wei J.T."/>
            <person name="Ye R.Z."/>
            <person name="Que T.C."/>
            <person name="Du C.H."/>
            <person name="Zhou Y.H."/>
            <person name="Cheng J.X."/>
            <person name="Dai P.F."/>
            <person name="Guo W.B."/>
            <person name="Han X.H."/>
            <person name="Huang E.J."/>
            <person name="Li L.F."/>
            <person name="Wei W."/>
            <person name="Gao Y.C."/>
            <person name="Liu J.Z."/>
            <person name="Shao H.Z."/>
            <person name="Wang X."/>
            <person name="Wang C.C."/>
            <person name="Yang T.C."/>
            <person name="Huo Q.B."/>
            <person name="Li W."/>
            <person name="Chen H.Y."/>
            <person name="Chen S.E."/>
            <person name="Zhou L.G."/>
            <person name="Ni X.B."/>
            <person name="Tian J.H."/>
            <person name="Sheng Y."/>
            <person name="Liu T."/>
            <person name="Pan Y.S."/>
            <person name="Xia L.Y."/>
            <person name="Li J."/>
            <person name="Zhao F."/>
            <person name="Cao W.C."/>
        </authorList>
    </citation>
    <scope>NUCLEOTIDE SEQUENCE [LARGE SCALE GENOMIC DNA]</scope>
    <source>
        <strain evidence="17">HaeL-2018</strain>
    </source>
</reference>
<evidence type="ECO:0000256" key="6">
    <source>
        <dbReference type="ARBA" id="ARBA00022679"/>
    </source>
</evidence>
<evidence type="ECO:0000256" key="13">
    <source>
        <dbReference type="ARBA" id="ARBA00047811"/>
    </source>
</evidence>
<dbReference type="Pfam" id="PF00069">
    <property type="entry name" value="Pkinase"/>
    <property type="match status" value="1"/>
</dbReference>
<dbReference type="GO" id="GO:0008353">
    <property type="term" value="F:RNA polymerase II CTD heptapeptide repeat kinase activity"/>
    <property type="evidence" value="ECO:0007669"/>
    <property type="project" value="UniProtKB-EC"/>
</dbReference>
<evidence type="ECO:0000256" key="9">
    <source>
        <dbReference type="ARBA" id="ARBA00022777"/>
    </source>
</evidence>
<dbReference type="InterPro" id="IPR008271">
    <property type="entry name" value="Ser/Thr_kinase_AS"/>
</dbReference>
<organism evidence="17 18">
    <name type="scientific">Haemaphysalis longicornis</name>
    <name type="common">Bush tick</name>
    <dbReference type="NCBI Taxonomy" id="44386"/>
    <lineage>
        <taxon>Eukaryota</taxon>
        <taxon>Metazoa</taxon>
        <taxon>Ecdysozoa</taxon>
        <taxon>Arthropoda</taxon>
        <taxon>Chelicerata</taxon>
        <taxon>Arachnida</taxon>
        <taxon>Acari</taxon>
        <taxon>Parasitiformes</taxon>
        <taxon>Ixodida</taxon>
        <taxon>Ixodoidea</taxon>
        <taxon>Ixodidae</taxon>
        <taxon>Haemaphysalinae</taxon>
        <taxon>Haemaphysalis</taxon>
    </lineage>
</organism>
<dbReference type="GO" id="GO:0005634">
    <property type="term" value="C:nucleus"/>
    <property type="evidence" value="ECO:0007669"/>
    <property type="project" value="UniProtKB-SubCell"/>
</dbReference>
<dbReference type="InterPro" id="IPR011009">
    <property type="entry name" value="Kinase-like_dom_sf"/>
</dbReference>
<dbReference type="PANTHER" id="PTHR24056">
    <property type="entry name" value="CELL DIVISION PROTEIN KINASE"/>
    <property type="match status" value="1"/>
</dbReference>
<evidence type="ECO:0000256" key="11">
    <source>
        <dbReference type="ARBA" id="ARBA00023242"/>
    </source>
</evidence>
<evidence type="ECO:0000256" key="8">
    <source>
        <dbReference type="ARBA" id="ARBA00022776"/>
    </source>
</evidence>
<proteinExistence type="inferred from homology"/>
<dbReference type="GO" id="GO:0007095">
    <property type="term" value="P:mitotic G2 DNA damage checkpoint signaling"/>
    <property type="evidence" value="ECO:0007669"/>
    <property type="project" value="TreeGrafter"/>
</dbReference>
<evidence type="ECO:0000313" key="17">
    <source>
        <dbReference type="EMBL" id="KAH9365847.1"/>
    </source>
</evidence>
<comment type="subcellular location">
    <subcellularLocation>
        <location evidence="1">Nucleus</location>
    </subcellularLocation>
</comment>
<evidence type="ECO:0000256" key="15">
    <source>
        <dbReference type="ARBA" id="ARBA00049280"/>
    </source>
</evidence>
<dbReference type="EMBL" id="JABSTR010000003">
    <property type="protein sequence ID" value="KAH9365847.1"/>
    <property type="molecule type" value="Genomic_DNA"/>
</dbReference>
<dbReference type="GO" id="GO:0005524">
    <property type="term" value="F:ATP binding"/>
    <property type="evidence" value="ECO:0007669"/>
    <property type="project" value="UniProtKB-KW"/>
</dbReference>
<feature type="domain" description="Protein kinase" evidence="16">
    <location>
        <begin position="1"/>
        <end position="88"/>
    </location>
</feature>
<evidence type="ECO:0000256" key="3">
    <source>
        <dbReference type="ARBA" id="ARBA00022527"/>
    </source>
</evidence>
<dbReference type="InterPro" id="IPR050108">
    <property type="entry name" value="CDK"/>
</dbReference>
<comment type="catalytic activity">
    <reaction evidence="13">
        <text>L-threonyl-[protein] + ATP = O-phospho-L-threonyl-[protein] + ADP + H(+)</text>
        <dbReference type="Rhea" id="RHEA:46608"/>
        <dbReference type="Rhea" id="RHEA-COMP:11060"/>
        <dbReference type="Rhea" id="RHEA-COMP:11605"/>
        <dbReference type="ChEBI" id="CHEBI:15378"/>
        <dbReference type="ChEBI" id="CHEBI:30013"/>
        <dbReference type="ChEBI" id="CHEBI:30616"/>
        <dbReference type="ChEBI" id="CHEBI:61977"/>
        <dbReference type="ChEBI" id="CHEBI:456216"/>
        <dbReference type="EC" id="2.7.11.22"/>
    </reaction>
</comment>
<dbReference type="OrthoDB" id="1732493at2759"/>
<evidence type="ECO:0000256" key="12">
    <source>
        <dbReference type="ARBA" id="ARBA00023306"/>
    </source>
</evidence>
<evidence type="ECO:0000256" key="1">
    <source>
        <dbReference type="ARBA" id="ARBA00004123"/>
    </source>
</evidence>
<evidence type="ECO:0000256" key="14">
    <source>
        <dbReference type="ARBA" id="ARBA00048367"/>
    </source>
</evidence>
<keyword evidence="6" id="KW-0808">Transferase</keyword>
<accession>A0A9J6FSP1</accession>
<protein>
    <recommendedName>
        <fullName evidence="16">Protein kinase domain-containing protein</fullName>
    </recommendedName>
</protein>
<keyword evidence="5" id="KW-0132">Cell division</keyword>
<dbReference type="Gene3D" id="1.10.510.10">
    <property type="entry name" value="Transferase(Phosphotransferase) domain 1"/>
    <property type="match status" value="1"/>
</dbReference>
<comment type="catalytic activity">
    <reaction evidence="14">
        <text>L-seryl-[protein] + ATP = O-phospho-L-seryl-[protein] + ADP + H(+)</text>
        <dbReference type="Rhea" id="RHEA:17989"/>
        <dbReference type="Rhea" id="RHEA-COMP:9863"/>
        <dbReference type="Rhea" id="RHEA-COMP:11604"/>
        <dbReference type="ChEBI" id="CHEBI:15378"/>
        <dbReference type="ChEBI" id="CHEBI:29999"/>
        <dbReference type="ChEBI" id="CHEBI:30616"/>
        <dbReference type="ChEBI" id="CHEBI:83421"/>
        <dbReference type="ChEBI" id="CHEBI:456216"/>
        <dbReference type="EC" id="2.7.11.22"/>
    </reaction>
</comment>
<evidence type="ECO:0000256" key="4">
    <source>
        <dbReference type="ARBA" id="ARBA00022553"/>
    </source>
</evidence>
<dbReference type="PROSITE" id="PS00108">
    <property type="entry name" value="PROTEIN_KINASE_ST"/>
    <property type="match status" value="1"/>
</dbReference>
<dbReference type="GO" id="GO:0000086">
    <property type="term" value="P:G2/M transition of mitotic cell cycle"/>
    <property type="evidence" value="ECO:0007669"/>
    <property type="project" value="TreeGrafter"/>
</dbReference>
<keyword evidence="12" id="KW-0131">Cell cycle</keyword>
<comment type="caution">
    <text evidence="17">The sequence shown here is derived from an EMBL/GenBank/DDBJ whole genome shotgun (WGS) entry which is preliminary data.</text>
</comment>
<keyword evidence="4" id="KW-0597">Phosphoprotein</keyword>